<sequence length="178" mass="18685">MASRGDHGADGPTASREGPQVTGQNAQNLQLMMRGIRSLDEIRADMGDEPLGLGHIMFGVGPLGFMSVADMRRCIEQGLTMPQNPMMPPEMGGMPGAPGMMPGQQDPGSQAGLIDMLSGVPPELLRTVGLDDQGSLLDPTGDEDLEAEEAIPGGAHPEVTRTLQEVEARLGITDDDAL</sequence>
<name>A0ABV7G7L9_9PROT</name>
<protein>
    <submittedName>
        <fullName evidence="2">Uncharacterized protein</fullName>
    </submittedName>
</protein>
<accession>A0ABV7G7L9</accession>
<gene>
    <name evidence="2" type="ORF">ACFOD4_19325</name>
</gene>
<dbReference type="Proteomes" id="UP001595593">
    <property type="component" value="Unassembled WGS sequence"/>
</dbReference>
<reference evidence="3" key="1">
    <citation type="journal article" date="2019" name="Int. J. Syst. Evol. Microbiol.">
        <title>The Global Catalogue of Microorganisms (GCM) 10K type strain sequencing project: providing services to taxonomists for standard genome sequencing and annotation.</title>
        <authorList>
            <consortium name="The Broad Institute Genomics Platform"/>
            <consortium name="The Broad Institute Genome Sequencing Center for Infectious Disease"/>
            <person name="Wu L."/>
            <person name="Ma J."/>
        </authorList>
    </citation>
    <scope>NUCLEOTIDE SEQUENCE [LARGE SCALE GENOMIC DNA]</scope>
    <source>
        <strain evidence="3">KCTC 52094</strain>
    </source>
</reference>
<comment type="caution">
    <text evidence="2">The sequence shown here is derived from an EMBL/GenBank/DDBJ whole genome shotgun (WGS) entry which is preliminary data.</text>
</comment>
<dbReference type="EMBL" id="JBHRTN010000020">
    <property type="protein sequence ID" value="MFC3127225.1"/>
    <property type="molecule type" value="Genomic_DNA"/>
</dbReference>
<keyword evidence="3" id="KW-1185">Reference proteome</keyword>
<evidence type="ECO:0000313" key="3">
    <source>
        <dbReference type="Proteomes" id="UP001595593"/>
    </source>
</evidence>
<organism evidence="2 3">
    <name type="scientific">Teichococcus globiformis</name>
    <dbReference type="NCBI Taxonomy" id="2307229"/>
    <lineage>
        <taxon>Bacteria</taxon>
        <taxon>Pseudomonadati</taxon>
        <taxon>Pseudomonadota</taxon>
        <taxon>Alphaproteobacteria</taxon>
        <taxon>Acetobacterales</taxon>
        <taxon>Roseomonadaceae</taxon>
        <taxon>Roseomonas</taxon>
    </lineage>
</organism>
<proteinExistence type="predicted"/>
<dbReference type="RefSeq" id="WP_379599088.1">
    <property type="nucleotide sequence ID" value="NZ_JBHRTN010000020.1"/>
</dbReference>
<feature type="region of interest" description="Disordered" evidence="1">
    <location>
        <begin position="1"/>
        <end position="26"/>
    </location>
</feature>
<evidence type="ECO:0000313" key="2">
    <source>
        <dbReference type="EMBL" id="MFC3127225.1"/>
    </source>
</evidence>
<evidence type="ECO:0000256" key="1">
    <source>
        <dbReference type="SAM" id="MobiDB-lite"/>
    </source>
</evidence>